<organism evidence="7">
    <name type="scientific">Candida orthopsilosis</name>
    <dbReference type="NCBI Taxonomy" id="273371"/>
    <lineage>
        <taxon>Eukaryota</taxon>
        <taxon>Fungi</taxon>
        <taxon>Dikarya</taxon>
        <taxon>Ascomycota</taxon>
        <taxon>Saccharomycotina</taxon>
        <taxon>Pichiomycetes</taxon>
        <taxon>Debaryomycetaceae</taxon>
        <taxon>Candida/Lodderomyces clade</taxon>
        <taxon>Candida</taxon>
    </lineage>
</organism>
<name>F1D928_9ASCO</name>
<feature type="domain" description="Alpha box" evidence="6">
    <location>
        <begin position="83"/>
        <end position="139"/>
    </location>
</feature>
<dbReference type="Pfam" id="PF04769">
    <property type="entry name" value="MATalpha_HMGbox"/>
    <property type="match status" value="1"/>
</dbReference>
<evidence type="ECO:0000256" key="3">
    <source>
        <dbReference type="ARBA" id="ARBA00023163"/>
    </source>
</evidence>
<proteinExistence type="inferred from homology"/>
<dbReference type="PROSITE" id="PS51325">
    <property type="entry name" value="ALPHA_BOX"/>
    <property type="match status" value="1"/>
</dbReference>
<accession>F1D928</accession>
<evidence type="ECO:0000256" key="4">
    <source>
        <dbReference type="ARBA" id="ARBA00023242"/>
    </source>
</evidence>
<comment type="similarity">
    <text evidence="5">Belongs to the MATALPHA1 family.</text>
</comment>
<comment type="subcellular location">
    <subcellularLocation>
        <location evidence="5">Nucleus</location>
    </subcellularLocation>
</comment>
<keyword evidence="1 5" id="KW-0805">Transcription regulation</keyword>
<sequence length="189" mass="22090">MASKKGNKKLIPKDFVTLFRVCRSRSQDLKVTNNLDRKPAFNIKSLPMIPEPSKGLQSLLLDYSLLNVFSWSSKSLTSKVKKSKSKPINSFIAFRSFYSRAISRPEYQRELSTKLAKLWKEELHRDVWEQYTLFYNNYLLESNNQLTFVDWLLQMLNLESDNNTPIDKSHVEDSLKLKSGTIQDIYLTE</sequence>
<dbReference type="EMBL" id="HQ696680">
    <property type="protein sequence ID" value="ADY62683.1"/>
    <property type="molecule type" value="Genomic_DNA"/>
</dbReference>
<keyword evidence="4 5" id="KW-0539">Nucleus</keyword>
<keyword evidence="2 5" id="KW-0238">DNA-binding</keyword>
<evidence type="ECO:0000259" key="6">
    <source>
        <dbReference type="PROSITE" id="PS51325"/>
    </source>
</evidence>
<reference evidence="7" key="1">
    <citation type="journal article" date="2011" name="Eukaryot. Cell">
        <title>Evolution of mating within the Candida parapsilosis species group.</title>
        <authorList>
            <person name="Sai S."/>
            <person name="Holland L.M."/>
            <person name="McGee C.F."/>
            <person name="Lynch D.B."/>
            <person name="Butler G."/>
        </authorList>
    </citation>
    <scope>NUCLEOTIDE SEQUENCE</scope>
    <source>
        <strain evidence="7">Cp289</strain>
    </source>
</reference>
<dbReference type="GO" id="GO:0008301">
    <property type="term" value="F:DNA binding, bending"/>
    <property type="evidence" value="ECO:0007669"/>
    <property type="project" value="InterPro"/>
</dbReference>
<dbReference type="AlphaFoldDB" id="F1D928"/>
<evidence type="ECO:0000256" key="2">
    <source>
        <dbReference type="ARBA" id="ARBA00023125"/>
    </source>
</evidence>
<dbReference type="InterPro" id="IPR006856">
    <property type="entry name" value="MATalpha_HMGbox"/>
</dbReference>
<dbReference type="GO" id="GO:0005634">
    <property type="term" value="C:nucleus"/>
    <property type="evidence" value="ECO:0007669"/>
    <property type="project" value="UniProtKB-SubCell"/>
</dbReference>
<evidence type="ECO:0000256" key="1">
    <source>
        <dbReference type="ARBA" id="ARBA00023015"/>
    </source>
</evidence>
<protein>
    <submittedName>
        <fullName evidence="7">MTLa1</fullName>
    </submittedName>
</protein>
<evidence type="ECO:0000313" key="7">
    <source>
        <dbReference type="EMBL" id="ADY62683.1"/>
    </source>
</evidence>
<gene>
    <name evidence="7" type="primary">MTLa1</name>
</gene>
<evidence type="ECO:0000256" key="5">
    <source>
        <dbReference type="RuleBase" id="RU003516"/>
    </source>
</evidence>
<dbReference type="GO" id="GO:0045895">
    <property type="term" value="P:positive regulation of mating-type specific transcription, DNA-templated"/>
    <property type="evidence" value="ECO:0007669"/>
    <property type="project" value="InterPro"/>
</dbReference>
<keyword evidence="3 5" id="KW-0804">Transcription</keyword>